<dbReference type="AlphaFoldDB" id="A0A9D9DIU0"/>
<sequence>MEIRLTFLGYNIRKYFSYFSGKQIKKYWTARSEDKAEKFKEPRFNILQKNTLKKKWNQTKRLKEKISQTKIKGCHFKL</sequence>
<name>A0A9D9DIU0_9BACL</name>
<reference evidence="1" key="2">
    <citation type="journal article" date="2021" name="PeerJ">
        <title>Extensive microbial diversity within the chicken gut microbiome revealed by metagenomics and culture.</title>
        <authorList>
            <person name="Gilroy R."/>
            <person name="Ravi A."/>
            <person name="Getino M."/>
            <person name="Pursley I."/>
            <person name="Horton D.L."/>
            <person name="Alikhan N.F."/>
            <person name="Baker D."/>
            <person name="Gharbi K."/>
            <person name="Hall N."/>
            <person name="Watson M."/>
            <person name="Adriaenssens E.M."/>
            <person name="Foster-Nyarko E."/>
            <person name="Jarju S."/>
            <person name="Secka A."/>
            <person name="Antonio M."/>
            <person name="Oren A."/>
            <person name="Chaudhuri R.R."/>
            <person name="La Ragione R."/>
            <person name="Hildebrand F."/>
            <person name="Pallen M.J."/>
        </authorList>
    </citation>
    <scope>NUCLEOTIDE SEQUENCE</scope>
    <source>
        <strain evidence="1">11159</strain>
    </source>
</reference>
<comment type="caution">
    <text evidence="1">The sequence shown here is derived from an EMBL/GenBank/DDBJ whole genome shotgun (WGS) entry which is preliminary data.</text>
</comment>
<dbReference type="Proteomes" id="UP000823613">
    <property type="component" value="Unassembled WGS sequence"/>
</dbReference>
<proteinExistence type="predicted"/>
<evidence type="ECO:0000313" key="2">
    <source>
        <dbReference type="Proteomes" id="UP000823613"/>
    </source>
</evidence>
<accession>A0A9D9DIU0</accession>
<organism evidence="1 2">
    <name type="scientific">Candidatus Onthovivens merdipullorum</name>
    <dbReference type="NCBI Taxonomy" id="2840889"/>
    <lineage>
        <taxon>Bacteria</taxon>
        <taxon>Bacillati</taxon>
        <taxon>Bacillota</taxon>
        <taxon>Bacilli</taxon>
        <taxon>Bacillales</taxon>
        <taxon>Candidatus Onthovivens</taxon>
    </lineage>
</organism>
<reference evidence="1" key="1">
    <citation type="submission" date="2020-10" db="EMBL/GenBank/DDBJ databases">
        <authorList>
            <person name="Gilroy R."/>
        </authorList>
    </citation>
    <scope>NUCLEOTIDE SEQUENCE</scope>
    <source>
        <strain evidence="1">11159</strain>
    </source>
</reference>
<dbReference type="EMBL" id="JADIMY010000066">
    <property type="protein sequence ID" value="MBO8427530.1"/>
    <property type="molecule type" value="Genomic_DNA"/>
</dbReference>
<evidence type="ECO:0000313" key="1">
    <source>
        <dbReference type="EMBL" id="MBO8427530.1"/>
    </source>
</evidence>
<gene>
    <name evidence="1" type="ORF">IAC58_03125</name>
</gene>
<protein>
    <submittedName>
        <fullName evidence="1">Uncharacterized protein</fullName>
    </submittedName>
</protein>